<keyword evidence="1" id="KW-0472">Membrane</keyword>
<sequence length="275" mass="29206">MTRWKSPLNLISGAKQKQLLRTFNKAHMQENKLQPIHDDMDANPVRQACNSHVRASSDNGMPETAAEPPTMHRRPIAAREHGWARALSSALARCAITPNQISVFSVLFAGAGAAMLVWMPTPMGWLGCAACVQLRLLCNLLDGMVAVEGGKQTPTGTLYNEFPDRIADSLLLLGLGTAAGQSWLGWLGALLAALTAYVRLKGASLGLEQDFRGPMAKQHRMAVLTAACLLAAGLGLLGHEVASLILGTAAWGIALGALLTCVARTQAIARLLKGD</sequence>
<dbReference type="EMBL" id="CP120956">
    <property type="protein sequence ID" value="WFF79912.1"/>
    <property type="molecule type" value="Genomic_DNA"/>
</dbReference>
<keyword evidence="2" id="KW-0808">Transferase</keyword>
<feature type="transmembrane region" description="Helical" evidence="1">
    <location>
        <begin position="244"/>
        <end position="263"/>
    </location>
</feature>
<evidence type="ECO:0000256" key="1">
    <source>
        <dbReference type="SAM" id="Phobius"/>
    </source>
</evidence>
<protein>
    <submittedName>
        <fullName evidence="2">CDP-alcohol phosphatidyltransferase family protein</fullName>
        <ecNumber evidence="2">2.7.8.-</ecNumber>
    </submittedName>
</protein>
<dbReference type="InterPro" id="IPR043130">
    <property type="entry name" value="CDP-OH_PTrfase_TM_dom"/>
</dbReference>
<keyword evidence="1" id="KW-0812">Transmembrane</keyword>
<dbReference type="GO" id="GO:0016740">
    <property type="term" value="F:transferase activity"/>
    <property type="evidence" value="ECO:0007669"/>
    <property type="project" value="UniProtKB-KW"/>
</dbReference>
<keyword evidence="1" id="KW-1133">Transmembrane helix</keyword>
<proteinExistence type="predicted"/>
<dbReference type="AlphaFoldDB" id="A0AAX3SIJ4"/>
<name>A0AAX3SIJ4_9BURK</name>
<gene>
    <name evidence="2" type="ORF">PYR84_23715</name>
</gene>
<organism evidence="2 3">
    <name type="scientific">Delftia tsuruhatensis</name>
    <dbReference type="NCBI Taxonomy" id="180282"/>
    <lineage>
        <taxon>Bacteria</taxon>
        <taxon>Pseudomonadati</taxon>
        <taxon>Pseudomonadota</taxon>
        <taxon>Betaproteobacteria</taxon>
        <taxon>Burkholderiales</taxon>
        <taxon>Comamonadaceae</taxon>
        <taxon>Delftia</taxon>
    </lineage>
</organism>
<feature type="transmembrane region" description="Helical" evidence="1">
    <location>
        <begin position="221"/>
        <end position="238"/>
    </location>
</feature>
<evidence type="ECO:0000313" key="3">
    <source>
        <dbReference type="Proteomes" id="UP001219066"/>
    </source>
</evidence>
<reference evidence="2" key="1">
    <citation type="submission" date="2023-03" db="EMBL/GenBank/DDBJ databases">
        <title>Synergistic degradation of erythromycin by symbiotic bacteria Ery-6A and Ery-6B and application in simulated water remediation.</title>
        <authorList>
            <person name="Xu S."/>
        </authorList>
    </citation>
    <scope>NUCLEOTIDE SEQUENCE</scope>
    <source>
        <strain evidence="2">Ery-6A</strain>
    </source>
</reference>
<evidence type="ECO:0000313" key="2">
    <source>
        <dbReference type="EMBL" id="WFF79912.1"/>
    </source>
</evidence>
<feature type="transmembrane region" description="Helical" evidence="1">
    <location>
        <begin position="183"/>
        <end position="200"/>
    </location>
</feature>
<dbReference type="RefSeq" id="WP_277848879.1">
    <property type="nucleotide sequence ID" value="NZ_CP120956.1"/>
</dbReference>
<dbReference type="EC" id="2.7.8.-" evidence="2"/>
<dbReference type="Gene3D" id="1.20.120.1760">
    <property type="match status" value="1"/>
</dbReference>
<feature type="transmembrane region" description="Helical" evidence="1">
    <location>
        <begin position="101"/>
        <end position="119"/>
    </location>
</feature>
<dbReference type="Proteomes" id="UP001219066">
    <property type="component" value="Chromosome"/>
</dbReference>
<accession>A0AAX3SIJ4</accession>